<dbReference type="InterPro" id="IPR050765">
    <property type="entry name" value="Riboflavin_Biosynth_HTPR"/>
</dbReference>
<comment type="caution">
    <text evidence="2">The sequence shown here is derived from an EMBL/GenBank/DDBJ whole genome shotgun (WGS) entry which is preliminary data.</text>
</comment>
<dbReference type="PANTHER" id="PTHR38011:SF11">
    <property type="entry name" value="2,5-DIAMINO-6-RIBOSYLAMINO-4(3H)-PYRIMIDINONE 5'-PHOSPHATE REDUCTASE"/>
    <property type="match status" value="1"/>
</dbReference>
<dbReference type="GO" id="GO:0008703">
    <property type="term" value="F:5-amino-6-(5-phosphoribosylamino)uracil reductase activity"/>
    <property type="evidence" value="ECO:0007669"/>
    <property type="project" value="InterPro"/>
</dbReference>
<dbReference type="RefSeq" id="WP_126121667.1">
    <property type="nucleotide sequence ID" value="NZ_RXHJ01000018.1"/>
</dbReference>
<gene>
    <name evidence="2" type="ORF">EAH68_12450</name>
</gene>
<organism evidence="2 3">
    <name type="scientific">Corynebacterium hylobatis</name>
    <dbReference type="NCBI Taxonomy" id="1859290"/>
    <lineage>
        <taxon>Bacteria</taxon>
        <taxon>Bacillati</taxon>
        <taxon>Actinomycetota</taxon>
        <taxon>Actinomycetes</taxon>
        <taxon>Mycobacteriales</taxon>
        <taxon>Corynebacteriaceae</taxon>
        <taxon>Corynebacterium</taxon>
    </lineage>
</organism>
<dbReference type="InterPro" id="IPR002734">
    <property type="entry name" value="RibDG_C"/>
</dbReference>
<dbReference type="Gene3D" id="3.40.430.10">
    <property type="entry name" value="Dihydrofolate Reductase, subunit A"/>
    <property type="match status" value="1"/>
</dbReference>
<protein>
    <submittedName>
        <fullName evidence="2">Dihydrofolate reductase</fullName>
    </submittedName>
</protein>
<feature type="domain" description="Bacterial bifunctional deaminase-reductase C-terminal" evidence="1">
    <location>
        <begin position="77"/>
        <end position="175"/>
    </location>
</feature>
<proteinExistence type="predicted"/>
<evidence type="ECO:0000259" key="1">
    <source>
        <dbReference type="Pfam" id="PF01872"/>
    </source>
</evidence>
<evidence type="ECO:0000313" key="3">
    <source>
        <dbReference type="Proteomes" id="UP000274907"/>
    </source>
</evidence>
<dbReference type="EMBL" id="RXHJ01000018">
    <property type="protein sequence ID" value="RSZ61582.1"/>
    <property type="molecule type" value="Genomic_DNA"/>
</dbReference>
<dbReference type="PANTHER" id="PTHR38011">
    <property type="entry name" value="DIHYDROFOLATE REDUCTASE FAMILY PROTEIN (AFU_ORTHOLOGUE AFUA_8G06820)"/>
    <property type="match status" value="1"/>
</dbReference>
<reference evidence="2 3" key="1">
    <citation type="submission" date="2018-12" db="EMBL/GenBank/DDBJ databases">
        <title>YIM 101343 draft genome.</title>
        <authorList>
            <person name="Chen X."/>
        </authorList>
    </citation>
    <scope>NUCLEOTIDE SEQUENCE [LARGE SCALE GENOMIC DNA]</scope>
    <source>
        <strain evidence="2 3">YIM 101343</strain>
    </source>
</reference>
<accession>A0A430HVR5</accession>
<dbReference type="OrthoDB" id="3427770at2"/>
<dbReference type="SUPFAM" id="SSF53597">
    <property type="entry name" value="Dihydrofolate reductase-like"/>
    <property type="match status" value="1"/>
</dbReference>
<dbReference type="GO" id="GO:0009231">
    <property type="term" value="P:riboflavin biosynthetic process"/>
    <property type="evidence" value="ECO:0007669"/>
    <property type="project" value="InterPro"/>
</dbReference>
<sequence>MAFLYYTATTLNGFLADDNNSLQWLFDVPGAQEAEAGIDDLLVGVSTLAMGSTTYEWMLRELDLLNFPEKWTESYGSRPTWVFSSRELPVPAGVDVRVINSSVADALPGILASAGAGDVWIVGGGDLAGQFLDAGALDRITLTLAPVFLPGGAPLFPRRLESSHLHLTGTRQTGQFVELTFDVTPPG</sequence>
<dbReference type="Proteomes" id="UP000274907">
    <property type="component" value="Unassembled WGS sequence"/>
</dbReference>
<keyword evidence="3" id="KW-1185">Reference proteome</keyword>
<name>A0A430HVR5_9CORY</name>
<evidence type="ECO:0000313" key="2">
    <source>
        <dbReference type="EMBL" id="RSZ61582.1"/>
    </source>
</evidence>
<dbReference type="InterPro" id="IPR024072">
    <property type="entry name" value="DHFR-like_dom_sf"/>
</dbReference>
<dbReference type="AlphaFoldDB" id="A0A430HVR5"/>
<dbReference type="Pfam" id="PF01872">
    <property type="entry name" value="RibD_C"/>
    <property type="match status" value="1"/>
</dbReference>